<evidence type="ECO:0000313" key="3">
    <source>
        <dbReference type="EMBL" id="PRO69685.1"/>
    </source>
</evidence>
<sequence>MTTLTPAFFAPDRLNEHHAAKKTAWRPLLISALIHVLGVVLVVVLSQLNIDSQNARHKATVPMPEISARLYFPPISQSQKVKDVVPPEAAEATSDLADSDNAEKQKTTSELQYEPDTSVTNKASEMTIDTQPEKQSQEKKNADVEPKTDVTEPPNVLTSPSLSIDANRRAGSLNLSVKDGAAQYFHDYHNNQISEDAERAAAAFQRSKNSPELKGPSTLQREAIENKRPSKRVNCSSTANKTLALLSGFTGGTLECTKMGDHDRFIDARVNKRPVEETNN</sequence>
<keyword evidence="4" id="KW-1185">Reference proteome</keyword>
<feature type="region of interest" description="Disordered" evidence="1">
    <location>
        <begin position="81"/>
        <end position="163"/>
    </location>
</feature>
<organism evidence="3 4">
    <name type="scientific">Alteromonas gracilis</name>
    <dbReference type="NCBI Taxonomy" id="1479524"/>
    <lineage>
        <taxon>Bacteria</taxon>
        <taxon>Pseudomonadati</taxon>
        <taxon>Pseudomonadota</taxon>
        <taxon>Gammaproteobacteria</taxon>
        <taxon>Alteromonadales</taxon>
        <taxon>Alteromonadaceae</taxon>
        <taxon>Alteromonas/Salinimonas group</taxon>
        <taxon>Alteromonas</taxon>
    </lineage>
</organism>
<keyword evidence="2" id="KW-0472">Membrane</keyword>
<feature type="compositionally biased region" description="Polar residues" evidence="1">
    <location>
        <begin position="108"/>
        <end position="130"/>
    </location>
</feature>
<dbReference type="EMBL" id="PVNO01000023">
    <property type="protein sequence ID" value="PRO69685.1"/>
    <property type="molecule type" value="Genomic_DNA"/>
</dbReference>
<gene>
    <name evidence="3" type="ORF">C6Y39_06910</name>
</gene>
<proteinExistence type="predicted"/>
<protein>
    <recommendedName>
        <fullName evidence="5">Energy transducer TonB</fullName>
    </recommendedName>
</protein>
<evidence type="ECO:0000256" key="1">
    <source>
        <dbReference type="SAM" id="MobiDB-lite"/>
    </source>
</evidence>
<accession>A0ABX5CQK0</accession>
<dbReference type="Proteomes" id="UP000239539">
    <property type="component" value="Unassembled WGS sequence"/>
</dbReference>
<evidence type="ECO:0008006" key="5">
    <source>
        <dbReference type="Google" id="ProtNLM"/>
    </source>
</evidence>
<feature type="transmembrane region" description="Helical" evidence="2">
    <location>
        <begin position="28"/>
        <end position="48"/>
    </location>
</feature>
<keyword evidence="2" id="KW-1133">Transmembrane helix</keyword>
<keyword evidence="2" id="KW-0812">Transmembrane</keyword>
<name>A0ABX5CQK0_9ALTE</name>
<comment type="caution">
    <text evidence="3">The sequence shown here is derived from an EMBL/GenBank/DDBJ whole genome shotgun (WGS) entry which is preliminary data.</text>
</comment>
<evidence type="ECO:0000256" key="2">
    <source>
        <dbReference type="SAM" id="Phobius"/>
    </source>
</evidence>
<reference evidence="4" key="1">
    <citation type="journal article" date="2020" name="Int. J. Syst. Evol. Microbiol.">
        <title>Alteromonas alba sp. nov., a marine bacterium isolated from the seawater of the West Pacific Ocean.</title>
        <authorList>
            <person name="Sun C."/>
            <person name="Wu Y.-H."/>
            <person name="Xamxidin M."/>
            <person name="Cheng H."/>
            <person name="Xu X.-W."/>
        </authorList>
    </citation>
    <scope>NUCLEOTIDE SEQUENCE [LARGE SCALE GENOMIC DNA]</scope>
    <source>
        <strain evidence="4">9a2</strain>
    </source>
</reference>
<evidence type="ECO:0000313" key="4">
    <source>
        <dbReference type="Proteomes" id="UP000239539"/>
    </source>
</evidence>
<feature type="compositionally biased region" description="Basic and acidic residues" evidence="1">
    <location>
        <begin position="131"/>
        <end position="150"/>
    </location>
</feature>
<dbReference type="RefSeq" id="WP_105930565.1">
    <property type="nucleotide sequence ID" value="NZ_PVNO01000023.1"/>
</dbReference>